<dbReference type="Proteomes" id="UP000232806">
    <property type="component" value="Chromosome"/>
</dbReference>
<protein>
    <submittedName>
        <fullName evidence="6">Lactate utilization protein B/C</fullName>
    </submittedName>
</protein>
<dbReference type="Gene3D" id="3.40.50.10420">
    <property type="entry name" value="NagB/RpiA/CoA transferase-like"/>
    <property type="match status" value="1"/>
</dbReference>
<dbReference type="Gene3D" id="1.10.1060.10">
    <property type="entry name" value="Alpha-helical ferredoxin"/>
    <property type="match status" value="1"/>
</dbReference>
<dbReference type="SUPFAM" id="SSF100950">
    <property type="entry name" value="NagB/RpiA/CoA transferase-like"/>
    <property type="match status" value="1"/>
</dbReference>
<dbReference type="Pfam" id="PF02589">
    <property type="entry name" value="LUD_dom"/>
    <property type="match status" value="1"/>
</dbReference>
<dbReference type="GO" id="GO:0051539">
    <property type="term" value="F:4 iron, 4 sulfur cluster binding"/>
    <property type="evidence" value="ECO:0007669"/>
    <property type="project" value="UniProtKB-KW"/>
</dbReference>
<dbReference type="EMBL" id="CP017766">
    <property type="protein sequence ID" value="AUB56221.1"/>
    <property type="molecule type" value="Genomic_DNA"/>
</dbReference>
<dbReference type="InterPro" id="IPR017900">
    <property type="entry name" value="4Fe4S_Fe_S_CS"/>
</dbReference>
<gene>
    <name evidence="6" type="ORF">BK007_09500</name>
</gene>
<evidence type="ECO:0000313" key="7">
    <source>
        <dbReference type="Proteomes" id="UP000232806"/>
    </source>
</evidence>
<evidence type="ECO:0000313" key="6">
    <source>
        <dbReference type="EMBL" id="AUB56221.1"/>
    </source>
</evidence>
<dbReference type="InterPro" id="IPR037171">
    <property type="entry name" value="NagB/RpiA_transferase-like"/>
</dbReference>
<dbReference type="GO" id="GO:0006089">
    <property type="term" value="P:lactate metabolic process"/>
    <property type="evidence" value="ECO:0007669"/>
    <property type="project" value="InterPro"/>
</dbReference>
<evidence type="ECO:0000256" key="2">
    <source>
        <dbReference type="ARBA" id="ARBA00022485"/>
    </source>
</evidence>
<feature type="domain" description="4Fe-4S ferredoxin-type" evidence="5">
    <location>
        <begin position="337"/>
        <end position="370"/>
    </location>
</feature>
<dbReference type="OrthoDB" id="23833at2157"/>
<sequence length="404" mass="44969">MNDAAMEIMKRSFNILDKRRADLLQDERTVNLKEKVKNIREISVEHLPQLLEKAWETLENNGVEVIMAKDGDEAREAIYQLVEKEEMVAKSKSNTAGEIQLTEYLENGGIKVLETDLGDRIVQFSKSHPTHPIGPACHLDMDKIAEIVSDEFKREVKAEAKAIMGVVKDDILDKISQCRIGITGANSVAAHDGSLLMVHNEGNISLLTMMDLHIILVGIDKVVPDLEDAVSVVKLETIYATGKTVPAYMNVISSPSKTADIEQIILKDMYGAKRVVVIFLDNGRSQALQKQKECLWCIGCGACIVNCPVYTTIGPDFGYLRHLGGRGVVLSNYIHNEAVCFDSGLYKCTLCGLCTVECPVEIPINTMLEDLRKDSVKGDIYPKKHGEIRDNLKIRRSPFKPDEK</sequence>
<dbReference type="PROSITE" id="PS00198">
    <property type="entry name" value="4FE4S_FER_1"/>
    <property type="match status" value="2"/>
</dbReference>
<dbReference type="InterPro" id="IPR003741">
    <property type="entry name" value="LUD_dom"/>
</dbReference>
<name>A0A2H4VDT2_9EURY</name>
<dbReference type="Pfam" id="PF13183">
    <property type="entry name" value="Fer4_8"/>
    <property type="match status" value="1"/>
</dbReference>
<evidence type="ECO:0000256" key="1">
    <source>
        <dbReference type="ARBA" id="ARBA00022448"/>
    </source>
</evidence>
<dbReference type="GO" id="GO:0016491">
    <property type="term" value="F:oxidoreductase activity"/>
    <property type="evidence" value="ECO:0007669"/>
    <property type="project" value="UniProtKB-ARBA"/>
</dbReference>
<keyword evidence="2" id="KW-0479">Metal-binding</keyword>
<keyword evidence="3" id="KW-0677">Repeat</keyword>
<dbReference type="GeneID" id="35121836"/>
<dbReference type="RefSeq" id="WP_100906195.1">
    <property type="nucleotide sequence ID" value="NZ_CP017766.1"/>
</dbReference>
<dbReference type="SUPFAM" id="SSF46548">
    <property type="entry name" value="alpha-helical ferredoxin"/>
    <property type="match status" value="1"/>
</dbReference>
<dbReference type="PANTHER" id="PTHR47153">
    <property type="entry name" value="LACTATE UTILIZATION PROTEIN B"/>
    <property type="match status" value="1"/>
</dbReference>
<keyword evidence="1" id="KW-0813">Transport</keyword>
<dbReference type="InterPro" id="IPR017896">
    <property type="entry name" value="4Fe4S_Fe-S-bd"/>
</dbReference>
<feature type="domain" description="4Fe-4S ferredoxin-type" evidence="5">
    <location>
        <begin position="286"/>
        <end position="318"/>
    </location>
</feature>
<dbReference type="InterPro" id="IPR024185">
    <property type="entry name" value="FTHF_cligase-like_sf"/>
</dbReference>
<keyword evidence="4" id="KW-0249">Electron transport</keyword>
<accession>A0A2H4VDT2</accession>
<dbReference type="PROSITE" id="PS51379">
    <property type="entry name" value="4FE4S_FER_2"/>
    <property type="match status" value="2"/>
</dbReference>
<dbReference type="InterPro" id="IPR009051">
    <property type="entry name" value="Helical_ferredxn"/>
</dbReference>
<dbReference type="AlphaFoldDB" id="A0A2H4VDT2"/>
<dbReference type="PANTHER" id="PTHR47153:SF2">
    <property type="entry name" value="LACTATE UTILIZATION PROTEIN B"/>
    <property type="match status" value="1"/>
</dbReference>
<reference evidence="6 7" key="1">
    <citation type="submission" date="2016-10" db="EMBL/GenBank/DDBJ databases">
        <title>Comparative genomics between deep and shallow subseafloor isolates.</title>
        <authorList>
            <person name="Ishii S."/>
            <person name="Miller J.R."/>
            <person name="Sutton G."/>
            <person name="Suzuki S."/>
            <person name="Methe B."/>
            <person name="Inagaki F."/>
            <person name="Imachi H."/>
        </authorList>
    </citation>
    <scope>NUCLEOTIDE SEQUENCE [LARGE SCALE GENOMIC DNA]</scope>
    <source>
        <strain evidence="6 7">MO-MB1</strain>
    </source>
</reference>
<evidence type="ECO:0000259" key="5">
    <source>
        <dbReference type="PROSITE" id="PS51379"/>
    </source>
</evidence>
<dbReference type="InterPro" id="IPR004452">
    <property type="entry name" value="LutB/LldF"/>
</dbReference>
<keyword evidence="2" id="KW-0408">Iron</keyword>
<evidence type="ECO:0000256" key="3">
    <source>
        <dbReference type="ARBA" id="ARBA00022737"/>
    </source>
</evidence>
<keyword evidence="2" id="KW-0411">Iron-sulfur</keyword>
<keyword evidence="2" id="KW-0004">4Fe-4S</keyword>
<evidence type="ECO:0000256" key="4">
    <source>
        <dbReference type="ARBA" id="ARBA00022982"/>
    </source>
</evidence>
<organism evidence="6 7">
    <name type="scientific">Methanobacterium subterraneum</name>
    <dbReference type="NCBI Taxonomy" id="59277"/>
    <lineage>
        <taxon>Archaea</taxon>
        <taxon>Methanobacteriati</taxon>
        <taxon>Methanobacteriota</taxon>
        <taxon>Methanomada group</taxon>
        <taxon>Methanobacteria</taxon>
        <taxon>Methanobacteriales</taxon>
        <taxon>Methanobacteriaceae</taxon>
        <taxon>Methanobacterium</taxon>
    </lineage>
</organism>
<proteinExistence type="predicted"/>